<evidence type="ECO:0000313" key="1">
    <source>
        <dbReference type="EMBL" id="KAI4468107.1"/>
    </source>
</evidence>
<organism evidence="1 2">
    <name type="scientific">Holotrichia oblita</name>
    <name type="common">Chafer beetle</name>
    <dbReference type="NCBI Taxonomy" id="644536"/>
    <lineage>
        <taxon>Eukaryota</taxon>
        <taxon>Metazoa</taxon>
        <taxon>Ecdysozoa</taxon>
        <taxon>Arthropoda</taxon>
        <taxon>Hexapoda</taxon>
        <taxon>Insecta</taxon>
        <taxon>Pterygota</taxon>
        <taxon>Neoptera</taxon>
        <taxon>Endopterygota</taxon>
        <taxon>Coleoptera</taxon>
        <taxon>Polyphaga</taxon>
        <taxon>Scarabaeiformia</taxon>
        <taxon>Scarabaeidae</taxon>
        <taxon>Melolonthinae</taxon>
        <taxon>Holotrichia</taxon>
    </lineage>
</organism>
<dbReference type="Proteomes" id="UP001056778">
    <property type="component" value="Chromosome 2"/>
</dbReference>
<gene>
    <name evidence="1" type="ORF">MML48_2g00011397</name>
</gene>
<sequence length="1134" mass="130065">MVRRFEICPDNEKNRAYNDGIKGAPYTAMFEHDIKVGLSTSAFPKETVENLRTEEELRKSSGNLVGKQPQQEQNEDQSMDSDQKTDNLHDVFTEAEDDSMENIDNNYREDANNIETSGNQTKCAERDEPIIFRTLPKFPGYSAVYPSKPRAFYTRRKFRPIYAKVMNQSNRHYNALSLLAEALPNPQAFCLFDYPFNELLIWAVLMKRQKMALLMWQHGEEALAKALIACKLYKAMAHEAAEDDMETEVYEELRAYAKEFENIALELLDYCYRQDDDVAQQLLTCELQNWSGQTCLSLAVAANHRALLAHPCSQIILADLWMGGLRTRKNTNLKVILGLLFPPYILRLEFKSKEELQLMPQTAIEHLELVNDDDDDDDDLRSESDKTVDAEALLTDNFIQRDTIVHENGKVLPEFDFPEFNEADTKLVYALDDSRAYPYPDTQPRTRSRPLKVKKKLYEFFTAPITKFWANSVFFEPYFMLYGEVFADSIDPPCGDTDTPCLTGRWITPAVMAIYLLIANILLINLLIAVFNNIFIEVNAVSHQVWMFQRFTVVMEYEQKPILPPPFIFLCHLYLIYKYIRRKLDGERETYDNGLKLFLDKEEMERLYDFEEECVEGYFAEQDLKVQQSTEDRIRVTTERVENVMQKVEDINMKENNQTTAMQNLEFRLRKVEDASQDILQHLAVIHRFMATRTDEELPPIALPTTDRLRKTSERSEAAQSDDSHLSLQPIRRKPVRSLTEVRSDAYIFDDGLHYEVRITEEAEEHEEHLENLSLAGSKKHLDILDGRQLSRGSKSSLDDSEKYEEIDKLSLEDLTAVGTLRARAAVKRRDSAGRRSSDGESLHDSKRSLTRRQISQTQSEPDNSEHTVFLPVRAGTVERSVTFAEPKIKVIPPSNPAPQASPRGLLLAMHSEYTSITDELESVCGLLSPPRTPRLLSPPRPGQSTSAQGSRRRCASEMSNPEIALFIEKEHLRDAEENDYMLMENLIQRRYDEEQEEGHAAPTPMYLTVLHETKEYRSPRLLRRSTAIEDDNSTLPIECPLGIFIPITTQETYFTDDLLIPSCSGSAPDNSTSAQRQDSSESQTTSELVPLVDQQILQRPSIIIDSSQLPIQTEVLQKADSKASLHMQSETMC</sequence>
<accession>A0ACB9TMW4</accession>
<proteinExistence type="predicted"/>
<keyword evidence="2" id="KW-1185">Reference proteome</keyword>
<name>A0ACB9TMW4_HOLOL</name>
<evidence type="ECO:0000313" key="2">
    <source>
        <dbReference type="Proteomes" id="UP001056778"/>
    </source>
</evidence>
<keyword evidence="1" id="KW-0675">Receptor</keyword>
<comment type="caution">
    <text evidence="1">The sequence shown here is derived from an EMBL/GenBank/DDBJ whole genome shotgun (WGS) entry which is preliminary data.</text>
</comment>
<protein>
    <submittedName>
        <fullName evidence="1">Transient receptor potential cation channel subfamily m member 6</fullName>
    </submittedName>
</protein>
<dbReference type="EMBL" id="CM043016">
    <property type="protein sequence ID" value="KAI4468107.1"/>
    <property type="molecule type" value="Genomic_DNA"/>
</dbReference>
<reference evidence="1" key="1">
    <citation type="submission" date="2022-04" db="EMBL/GenBank/DDBJ databases">
        <title>Chromosome-scale genome assembly of Holotrichia oblita Faldermann.</title>
        <authorList>
            <person name="Rongchong L."/>
        </authorList>
    </citation>
    <scope>NUCLEOTIDE SEQUENCE</scope>
    <source>
        <strain evidence="1">81SQS9</strain>
    </source>
</reference>